<keyword evidence="1" id="KW-1133">Transmembrane helix</keyword>
<organism evidence="2 3">
    <name type="scientific">Anaeromyxobacter diazotrophicus</name>
    <dbReference type="NCBI Taxonomy" id="2590199"/>
    <lineage>
        <taxon>Bacteria</taxon>
        <taxon>Pseudomonadati</taxon>
        <taxon>Myxococcota</taxon>
        <taxon>Myxococcia</taxon>
        <taxon>Myxococcales</taxon>
        <taxon>Cystobacterineae</taxon>
        <taxon>Anaeromyxobacteraceae</taxon>
        <taxon>Anaeromyxobacter</taxon>
    </lineage>
</organism>
<reference evidence="3" key="1">
    <citation type="journal article" date="2020" name="Appl. Environ. Microbiol.">
        <title>Diazotrophic Anaeromyxobacter Isolates from Soils.</title>
        <authorList>
            <person name="Masuda Y."/>
            <person name="Yamanaka H."/>
            <person name="Xu Z.X."/>
            <person name="Shiratori Y."/>
            <person name="Aono T."/>
            <person name="Amachi S."/>
            <person name="Senoo K."/>
            <person name="Itoh H."/>
        </authorList>
    </citation>
    <scope>NUCLEOTIDE SEQUENCE [LARGE SCALE GENOMIC DNA]</scope>
    <source>
        <strain evidence="3">R267</strain>
    </source>
</reference>
<evidence type="ECO:0000313" key="3">
    <source>
        <dbReference type="Proteomes" id="UP000503640"/>
    </source>
</evidence>
<evidence type="ECO:0000313" key="2">
    <source>
        <dbReference type="EMBL" id="GEJ56447.1"/>
    </source>
</evidence>
<dbReference type="RefSeq" id="WP_176063969.1">
    <property type="nucleotide sequence ID" value="NZ_BJTG01000003.1"/>
</dbReference>
<accession>A0A7I9VKA8</accession>
<keyword evidence="3" id="KW-1185">Reference proteome</keyword>
<feature type="transmembrane region" description="Helical" evidence="1">
    <location>
        <begin position="54"/>
        <end position="82"/>
    </location>
</feature>
<dbReference type="EMBL" id="BJTG01000003">
    <property type="protein sequence ID" value="GEJ56447.1"/>
    <property type="molecule type" value="Genomic_DNA"/>
</dbReference>
<evidence type="ECO:0008006" key="4">
    <source>
        <dbReference type="Google" id="ProtNLM"/>
    </source>
</evidence>
<sequence length="102" mass="9972">MNRKSYTLIGAAVGLALFLALALLPSLLYGGYAGVLLAGGIVGTPVKATLLVRGLIVFGMVLGVVSVAALFAVGGAVAGAAVSILAGAKPEHETTPVAVKAN</sequence>
<protein>
    <recommendedName>
        <fullName evidence="4">Transmembrane protein</fullName>
    </recommendedName>
</protein>
<gene>
    <name evidence="2" type="ORF">AMYX_11880</name>
</gene>
<proteinExistence type="predicted"/>
<keyword evidence="1" id="KW-0472">Membrane</keyword>
<dbReference type="AlphaFoldDB" id="A0A7I9VKA8"/>
<evidence type="ECO:0000256" key="1">
    <source>
        <dbReference type="SAM" id="Phobius"/>
    </source>
</evidence>
<keyword evidence="1" id="KW-0812">Transmembrane</keyword>
<comment type="caution">
    <text evidence="2">The sequence shown here is derived from an EMBL/GenBank/DDBJ whole genome shotgun (WGS) entry which is preliminary data.</text>
</comment>
<dbReference type="Proteomes" id="UP000503640">
    <property type="component" value="Unassembled WGS sequence"/>
</dbReference>
<name>A0A7I9VKA8_9BACT</name>